<dbReference type="AlphaFoldDB" id="A0A1D1UPI6"/>
<name>A0A1D1UPI6_RAMVA</name>
<dbReference type="Proteomes" id="UP000186922">
    <property type="component" value="Unassembled WGS sequence"/>
</dbReference>
<evidence type="ECO:0000313" key="2">
    <source>
        <dbReference type="Proteomes" id="UP000186922"/>
    </source>
</evidence>
<reference evidence="1 2" key="1">
    <citation type="journal article" date="2016" name="Nat. Commun.">
        <title>Extremotolerant tardigrade genome and improved radiotolerance of human cultured cells by tardigrade-unique protein.</title>
        <authorList>
            <person name="Hashimoto T."/>
            <person name="Horikawa D.D."/>
            <person name="Saito Y."/>
            <person name="Kuwahara H."/>
            <person name="Kozuka-Hata H."/>
            <person name="Shin-I T."/>
            <person name="Minakuchi Y."/>
            <person name="Ohishi K."/>
            <person name="Motoyama A."/>
            <person name="Aizu T."/>
            <person name="Enomoto A."/>
            <person name="Kondo K."/>
            <person name="Tanaka S."/>
            <person name="Hara Y."/>
            <person name="Koshikawa S."/>
            <person name="Sagara H."/>
            <person name="Miura T."/>
            <person name="Yokobori S."/>
            <person name="Miyagawa K."/>
            <person name="Suzuki Y."/>
            <person name="Kubo T."/>
            <person name="Oyama M."/>
            <person name="Kohara Y."/>
            <person name="Fujiyama A."/>
            <person name="Arakawa K."/>
            <person name="Katayama T."/>
            <person name="Toyoda A."/>
            <person name="Kunieda T."/>
        </authorList>
    </citation>
    <scope>NUCLEOTIDE SEQUENCE [LARGE SCALE GENOMIC DNA]</scope>
    <source>
        <strain evidence="1 2">YOKOZUNA-1</strain>
    </source>
</reference>
<evidence type="ECO:0000313" key="1">
    <source>
        <dbReference type="EMBL" id="GAU91361.1"/>
    </source>
</evidence>
<comment type="caution">
    <text evidence="1">The sequence shown here is derived from an EMBL/GenBank/DDBJ whole genome shotgun (WGS) entry which is preliminary data.</text>
</comment>
<dbReference type="EMBL" id="BDGG01000002">
    <property type="protein sequence ID" value="GAU91361.1"/>
    <property type="molecule type" value="Genomic_DNA"/>
</dbReference>
<sequence>MTIAFDVVFSRRAQKTGQLSTVQDLLNIILLALTVSIGHTRWQRKLLSLQFFLSSVQLKISPLSHIEAERQINDGKLQQKKVIVVDTN</sequence>
<accession>A0A1D1UPI6</accession>
<gene>
    <name evidence="1" type="primary">RvY_03628-1</name>
    <name evidence="1" type="synonym">RvY_03628.1</name>
    <name evidence="1" type="ORF">RvY_03628</name>
</gene>
<proteinExistence type="predicted"/>
<keyword evidence="2" id="KW-1185">Reference proteome</keyword>
<organism evidence="1 2">
    <name type="scientific">Ramazzottius varieornatus</name>
    <name type="common">Water bear</name>
    <name type="synonym">Tardigrade</name>
    <dbReference type="NCBI Taxonomy" id="947166"/>
    <lineage>
        <taxon>Eukaryota</taxon>
        <taxon>Metazoa</taxon>
        <taxon>Ecdysozoa</taxon>
        <taxon>Tardigrada</taxon>
        <taxon>Eutardigrada</taxon>
        <taxon>Parachela</taxon>
        <taxon>Hypsibioidea</taxon>
        <taxon>Ramazzottiidae</taxon>
        <taxon>Ramazzottius</taxon>
    </lineage>
</organism>
<protein>
    <submittedName>
        <fullName evidence="1">Uncharacterized protein</fullName>
    </submittedName>
</protein>